<dbReference type="CDD" id="cd01107">
    <property type="entry name" value="HTH_BmrR"/>
    <property type="match status" value="1"/>
</dbReference>
<feature type="domain" description="HTH merR-type" evidence="3">
    <location>
        <begin position="1"/>
        <end position="71"/>
    </location>
</feature>
<dbReference type="OrthoDB" id="7849865at2"/>
<proteinExistence type="predicted"/>
<evidence type="ECO:0000256" key="1">
    <source>
        <dbReference type="ARBA" id="ARBA00023125"/>
    </source>
</evidence>
<dbReference type="RefSeq" id="WP_090104706.1">
    <property type="nucleotide sequence ID" value="NZ_FNIX01000027.1"/>
</dbReference>
<reference evidence="5" key="1">
    <citation type="submission" date="2016-10" db="EMBL/GenBank/DDBJ databases">
        <authorList>
            <person name="Varghese N."/>
            <person name="Submissions S."/>
        </authorList>
    </citation>
    <scope>NUCLEOTIDE SEQUENCE [LARGE SCALE GENOMIC DNA]</scope>
    <source>
        <strain evidence="5">CGMCC 4.6609</strain>
    </source>
</reference>
<dbReference type="PANTHER" id="PTHR30204:SF97">
    <property type="entry name" value="MERR FAMILY REGULATORY PROTEIN"/>
    <property type="match status" value="1"/>
</dbReference>
<dbReference type="Proteomes" id="UP000199691">
    <property type="component" value="Unassembled WGS sequence"/>
</dbReference>
<name>A0A1H0WZU9_9PSEU</name>
<dbReference type="STRING" id="641025.SAMN05421507_12718"/>
<dbReference type="GO" id="GO:0003700">
    <property type="term" value="F:DNA-binding transcription factor activity"/>
    <property type="evidence" value="ECO:0007669"/>
    <property type="project" value="InterPro"/>
</dbReference>
<keyword evidence="1 4" id="KW-0238">DNA-binding</keyword>
<dbReference type="InterPro" id="IPR011256">
    <property type="entry name" value="Reg_factor_effector_dom_sf"/>
</dbReference>
<accession>A0A1H0WZU9</accession>
<dbReference type="SMART" id="SM00871">
    <property type="entry name" value="AraC_E_bind"/>
    <property type="match status" value="1"/>
</dbReference>
<dbReference type="InterPro" id="IPR029442">
    <property type="entry name" value="GyrI-like"/>
</dbReference>
<sequence>MFTIGDFAHLGRVSVRMLRHYDAVGLLPPAHVDPSSGYRFYTAAQLQRLNRLVALKDLGLTLDQVRVVLDDELSVEQLHGMLSLRRAELRQQILADESRLRRVEARLRAIEREGAMPTDDIVVKTVPAVRVARLTATAASYGPEDVGPVIQPLYPQLFARLERAGVESSGCGIATYEPAGGDEVVVHAGVEVAVDPSPGHDFEVVDLPALAEAATLVHRGTMDDVDTSYQAVAAWIEAHGYRQNGFAREVYLNYGVGDPSDWVTELQLEITKPRGR</sequence>
<dbReference type="SUPFAM" id="SSF55136">
    <property type="entry name" value="Probable bacterial effector-binding domain"/>
    <property type="match status" value="1"/>
</dbReference>
<dbReference type="AlphaFoldDB" id="A0A1H0WZU9"/>
<dbReference type="Pfam" id="PF06445">
    <property type="entry name" value="GyrI-like"/>
    <property type="match status" value="1"/>
</dbReference>
<dbReference type="InterPro" id="IPR000551">
    <property type="entry name" value="MerR-type_HTH_dom"/>
</dbReference>
<keyword evidence="2" id="KW-0175">Coiled coil</keyword>
<dbReference type="InterPro" id="IPR010499">
    <property type="entry name" value="AraC_E-bd"/>
</dbReference>
<dbReference type="EMBL" id="FNIX01000027">
    <property type="protein sequence ID" value="SDP96231.1"/>
    <property type="molecule type" value="Genomic_DNA"/>
</dbReference>
<dbReference type="GO" id="GO:0003677">
    <property type="term" value="F:DNA binding"/>
    <property type="evidence" value="ECO:0007669"/>
    <property type="project" value="UniProtKB-KW"/>
</dbReference>
<dbReference type="PANTHER" id="PTHR30204">
    <property type="entry name" value="REDOX-CYCLING DRUG-SENSING TRANSCRIPTIONAL ACTIVATOR SOXR"/>
    <property type="match status" value="1"/>
</dbReference>
<dbReference type="InterPro" id="IPR009061">
    <property type="entry name" value="DNA-bd_dom_put_sf"/>
</dbReference>
<keyword evidence="5" id="KW-1185">Reference proteome</keyword>
<evidence type="ECO:0000256" key="2">
    <source>
        <dbReference type="SAM" id="Coils"/>
    </source>
</evidence>
<dbReference type="SUPFAM" id="SSF46955">
    <property type="entry name" value="Putative DNA-binding domain"/>
    <property type="match status" value="1"/>
</dbReference>
<evidence type="ECO:0000313" key="4">
    <source>
        <dbReference type="EMBL" id="SDP96231.1"/>
    </source>
</evidence>
<dbReference type="Gene3D" id="1.10.1660.10">
    <property type="match status" value="1"/>
</dbReference>
<evidence type="ECO:0000259" key="3">
    <source>
        <dbReference type="PROSITE" id="PS50937"/>
    </source>
</evidence>
<evidence type="ECO:0000313" key="5">
    <source>
        <dbReference type="Proteomes" id="UP000199691"/>
    </source>
</evidence>
<dbReference type="SMART" id="SM00422">
    <property type="entry name" value="HTH_MERR"/>
    <property type="match status" value="1"/>
</dbReference>
<dbReference type="Pfam" id="PF13411">
    <property type="entry name" value="MerR_1"/>
    <property type="match status" value="1"/>
</dbReference>
<dbReference type="PROSITE" id="PS50937">
    <property type="entry name" value="HTH_MERR_2"/>
    <property type="match status" value="1"/>
</dbReference>
<dbReference type="Gene3D" id="3.20.80.10">
    <property type="entry name" value="Regulatory factor, effector binding domain"/>
    <property type="match status" value="1"/>
</dbReference>
<organism evidence="4 5">
    <name type="scientific">Lentzea jiangxiensis</name>
    <dbReference type="NCBI Taxonomy" id="641025"/>
    <lineage>
        <taxon>Bacteria</taxon>
        <taxon>Bacillati</taxon>
        <taxon>Actinomycetota</taxon>
        <taxon>Actinomycetes</taxon>
        <taxon>Pseudonocardiales</taxon>
        <taxon>Pseudonocardiaceae</taxon>
        <taxon>Lentzea</taxon>
    </lineage>
</organism>
<feature type="coiled-coil region" evidence="2">
    <location>
        <begin position="86"/>
        <end position="113"/>
    </location>
</feature>
<dbReference type="InterPro" id="IPR047057">
    <property type="entry name" value="MerR_fam"/>
</dbReference>
<protein>
    <submittedName>
        <fullName evidence="4">DNA-binding transcriptional regulator, MerR family</fullName>
    </submittedName>
</protein>
<gene>
    <name evidence="4" type="ORF">SAMN05421507_12718</name>
</gene>